<dbReference type="InterPro" id="IPR032675">
    <property type="entry name" value="LRR_dom_sf"/>
</dbReference>
<evidence type="ECO:0000313" key="2">
    <source>
        <dbReference type="EMBL" id="VFT84995.1"/>
    </source>
</evidence>
<dbReference type="Pfam" id="PF13516">
    <property type="entry name" value="LRR_6"/>
    <property type="match status" value="1"/>
</dbReference>
<evidence type="ECO:0000313" key="3">
    <source>
        <dbReference type="Proteomes" id="UP000332933"/>
    </source>
</evidence>
<dbReference type="AlphaFoldDB" id="A0A485KJD6"/>
<dbReference type="EMBL" id="CAADRA010005112">
    <property type="protein sequence ID" value="VFT84995.1"/>
    <property type="molecule type" value="Genomic_DNA"/>
</dbReference>
<organism evidence="2 3">
    <name type="scientific">Aphanomyces stellatus</name>
    <dbReference type="NCBI Taxonomy" id="120398"/>
    <lineage>
        <taxon>Eukaryota</taxon>
        <taxon>Sar</taxon>
        <taxon>Stramenopiles</taxon>
        <taxon>Oomycota</taxon>
        <taxon>Saprolegniomycetes</taxon>
        <taxon>Saprolegniales</taxon>
        <taxon>Verrucalvaceae</taxon>
        <taxon>Aphanomyces</taxon>
    </lineage>
</organism>
<protein>
    <submittedName>
        <fullName evidence="2">Aste57867_8106 protein</fullName>
    </submittedName>
</protein>
<evidence type="ECO:0000313" key="1">
    <source>
        <dbReference type="EMBL" id="KAF0701404.1"/>
    </source>
</evidence>
<dbReference type="Gene3D" id="3.80.10.10">
    <property type="entry name" value="Ribonuclease Inhibitor"/>
    <property type="match status" value="1"/>
</dbReference>
<name>A0A485KJD6_9STRA</name>
<keyword evidence="3" id="KW-1185">Reference proteome</keyword>
<dbReference type="EMBL" id="VJMH01005091">
    <property type="protein sequence ID" value="KAF0701404.1"/>
    <property type="molecule type" value="Genomic_DNA"/>
</dbReference>
<dbReference type="SUPFAM" id="SSF52047">
    <property type="entry name" value="RNI-like"/>
    <property type="match status" value="1"/>
</dbReference>
<dbReference type="Proteomes" id="UP000332933">
    <property type="component" value="Unassembled WGS sequence"/>
</dbReference>
<sequence>MNKRPEEATVADDTSLTNQVWQIPDEDTGLRRVIADSICRILDTESTKPDTMKRASEMEERLYSCASSRNEYANLRNLCRRVHAMLVKPPCANDPSMPSMRSSFHVVPGPVPHAELFLDGHEDDVLPLLCGFLATSSLLSLSTANRRARRAVLPCITSLRVRPHAALPHACPNLRTLEVVGGAIDLGGYDHRRTNALFLDWFLWSVACMSRLHAVALRRVYCDDQDDTITARVAAALPPSLRHLSLEDNGIADTGATQLAHHLGSRLETLNVDDNFIGERGAAALLGAATHIPQSPLSVSMARNFIDAECLPPPLAEVLS</sequence>
<proteinExistence type="predicted"/>
<dbReference type="InterPro" id="IPR001611">
    <property type="entry name" value="Leu-rich_rpt"/>
</dbReference>
<reference evidence="2 3" key="1">
    <citation type="submission" date="2019-03" db="EMBL/GenBank/DDBJ databases">
        <authorList>
            <person name="Gaulin E."/>
            <person name="Dumas B."/>
        </authorList>
    </citation>
    <scope>NUCLEOTIDE SEQUENCE [LARGE SCALE GENOMIC DNA]</scope>
    <source>
        <strain evidence="2">CBS 568.67</strain>
    </source>
</reference>
<reference evidence="1" key="2">
    <citation type="submission" date="2019-06" db="EMBL/GenBank/DDBJ databases">
        <title>Genomics analysis of Aphanomyces spp. identifies a new class of oomycete effector associated with host adaptation.</title>
        <authorList>
            <person name="Gaulin E."/>
        </authorList>
    </citation>
    <scope>NUCLEOTIDE SEQUENCE</scope>
    <source>
        <strain evidence="1">CBS 578.67</strain>
    </source>
</reference>
<accession>A0A485KJD6</accession>
<gene>
    <name evidence="2" type="primary">Aste57867_8106</name>
    <name evidence="1" type="ORF">As57867_008076</name>
    <name evidence="2" type="ORF">ASTE57867_8106</name>
</gene>